<protein>
    <submittedName>
        <fullName evidence="3">Phage tail protein</fullName>
    </submittedName>
</protein>
<evidence type="ECO:0000259" key="2">
    <source>
        <dbReference type="Pfam" id="PF18994"/>
    </source>
</evidence>
<dbReference type="Gene3D" id="6.20.110.10">
    <property type="match status" value="1"/>
</dbReference>
<dbReference type="InterPro" id="IPR010572">
    <property type="entry name" value="Tail_dom"/>
</dbReference>
<feature type="domain" description="Tail spike" evidence="1">
    <location>
        <begin position="89"/>
        <end position="329"/>
    </location>
</feature>
<evidence type="ECO:0000313" key="4">
    <source>
        <dbReference type="Proteomes" id="UP001216709"/>
    </source>
</evidence>
<dbReference type="Pfam" id="PF18994">
    <property type="entry name" value="Prophage_tailD1"/>
    <property type="match status" value="1"/>
</dbReference>
<dbReference type="InterPro" id="IPR044051">
    <property type="entry name" value="Prophage_tail_N"/>
</dbReference>
<reference evidence="3" key="1">
    <citation type="submission" date="2022-12" db="EMBL/GenBank/DDBJ databases">
        <title>Draft Genome Sequences of Bacillus licheniformis and Bacillus paralicheniformis strains isolated from Irish skim milk powders.</title>
        <authorList>
            <person name="Lourenco A."/>
            <person name="Li F."/>
            <person name="Geraldine D."/>
            <person name="Tobin J.T."/>
            <person name="Butler F."/>
            <person name="Jordan K."/>
            <person name="Obrien T."/>
        </authorList>
    </citation>
    <scope>NUCLEOTIDE SEQUENCE</scope>
    <source>
        <strain evidence="3">3370</strain>
    </source>
</reference>
<dbReference type="EMBL" id="JARAFO010000062">
    <property type="protein sequence ID" value="MDE1453762.1"/>
    <property type="molecule type" value="Genomic_DNA"/>
</dbReference>
<evidence type="ECO:0000259" key="1">
    <source>
        <dbReference type="Pfam" id="PF06605"/>
    </source>
</evidence>
<gene>
    <name evidence="3" type="ORF">PVN32_16495</name>
</gene>
<dbReference type="Pfam" id="PF06605">
    <property type="entry name" value="Prophage_tail"/>
    <property type="match status" value="1"/>
</dbReference>
<evidence type="ECO:0000313" key="3">
    <source>
        <dbReference type="EMBL" id="MDE1453762.1"/>
    </source>
</evidence>
<organism evidence="3 4">
    <name type="scientific">Bacillus paralicheniformis</name>
    <dbReference type="NCBI Taxonomy" id="1648923"/>
    <lineage>
        <taxon>Bacteria</taxon>
        <taxon>Bacillati</taxon>
        <taxon>Bacillota</taxon>
        <taxon>Bacilli</taxon>
        <taxon>Bacillales</taxon>
        <taxon>Bacillaceae</taxon>
        <taxon>Bacillus</taxon>
    </lineage>
</organism>
<dbReference type="Proteomes" id="UP001216709">
    <property type="component" value="Unassembled WGS sequence"/>
</dbReference>
<accession>A0AAW6KHC2</accession>
<sequence>MKDLFIKSLAGQFEMLTDVSTTRKSGINNQKTISISGVLTPQNQHAFPLIQNENSLIYDEEEYVIKTSSVKPFGSKMKATATAVHRMFIDLDDMYIYDVIAGEKALSIDTMLKFALEGTGYSYQVDSEGIAKSVTVENFGDAKSLALLNSIAEKFGVEYECVNKTIYIAKEIARYTDNQLRYSFNINNPSKDIDTSSLKTYIRGFGKKKDDGTYVVTAEYRSPLADVLGVRHADPVRDERYTDKASLLERIKSDLHDRIDISISLTYVELQAQGIQDIRKGDYVWCIIEPFDIDVRIRVVEVEEYSDPYKSPKFTLGSITRKSTDIVSDFKRTQKTISKIVDSSTGKIRESSIKIGGNTSFDPGYDPTKLNIPQYGLASASANGLMSSSDFVKLANILVGPDGQVVVALATENNDGLMSAADFTKLKRIIMPTSGDVDMQSILDRLTALEQEVGGQG</sequence>
<dbReference type="RefSeq" id="WP_274685548.1">
    <property type="nucleotide sequence ID" value="NZ_JARAFO010000062.1"/>
</dbReference>
<comment type="caution">
    <text evidence="3">The sequence shown here is derived from an EMBL/GenBank/DDBJ whole genome shotgun (WGS) entry which is preliminary data.</text>
</comment>
<feature type="domain" description="Prophage endopeptidase tail N-terminal" evidence="2">
    <location>
        <begin position="21"/>
        <end position="85"/>
    </location>
</feature>
<proteinExistence type="predicted"/>
<dbReference type="Gene3D" id="3.55.50.40">
    <property type="match status" value="1"/>
</dbReference>
<name>A0AAW6KHC2_9BACI</name>
<dbReference type="AlphaFoldDB" id="A0AAW6KHC2"/>